<name>A0A2V3U4X4_9HYPH</name>
<protein>
    <submittedName>
        <fullName evidence="2">Putative DNA-binding protein</fullName>
    </submittedName>
</protein>
<dbReference type="Gene3D" id="1.10.150.690">
    <property type="entry name" value="DUF2063"/>
    <property type="match status" value="1"/>
</dbReference>
<dbReference type="OrthoDB" id="4146344at2"/>
<evidence type="ECO:0000313" key="2">
    <source>
        <dbReference type="EMBL" id="PXW57865.1"/>
    </source>
</evidence>
<proteinExistence type="predicted"/>
<keyword evidence="2" id="KW-0238">DNA-binding</keyword>
<evidence type="ECO:0000259" key="1">
    <source>
        <dbReference type="Pfam" id="PF09836"/>
    </source>
</evidence>
<dbReference type="EMBL" id="QJJK01000006">
    <property type="protein sequence ID" value="PXW57865.1"/>
    <property type="molecule type" value="Genomic_DNA"/>
</dbReference>
<evidence type="ECO:0000313" key="3">
    <source>
        <dbReference type="Proteomes" id="UP000248021"/>
    </source>
</evidence>
<gene>
    <name evidence="2" type="ORF">C7450_10637</name>
</gene>
<dbReference type="Pfam" id="PF09836">
    <property type="entry name" value="DUF2063"/>
    <property type="match status" value="1"/>
</dbReference>
<reference evidence="2 3" key="1">
    <citation type="submission" date="2018-05" db="EMBL/GenBank/DDBJ databases">
        <title>Genomic Encyclopedia of Type Strains, Phase IV (KMG-IV): sequencing the most valuable type-strain genomes for metagenomic binning, comparative biology and taxonomic classification.</title>
        <authorList>
            <person name="Goeker M."/>
        </authorList>
    </citation>
    <scope>NUCLEOTIDE SEQUENCE [LARGE SCALE GENOMIC DNA]</scope>
    <source>
        <strain evidence="2 3">DSM 6462</strain>
    </source>
</reference>
<keyword evidence="3" id="KW-1185">Reference proteome</keyword>
<sequence length="252" mass="27267">MTALSAFAAALTAPDRRPPPEFAGRAERRFAVYRNNVMVGLIRALETRFPVLVSLLGEEFFRAMAREFTRAHPPSSPVLMSFGDELPDFIGGFEPAEEMPYLADVARIEIARTRAYHAADVPRLGTDAYSELTPSNFEAMLIDLHPAVAVIHSHHPIWTILAMASGWQPAAAIEDWQPQAVLVNRPDLDVLVRPLTTGAALFLEALGAGRPLGIAATEVAQDVPDFDLPAALATLIGDGLATRIHVFGGDLP</sequence>
<feature type="domain" description="Putative DNA-binding" evidence="1">
    <location>
        <begin position="5"/>
        <end position="90"/>
    </location>
</feature>
<dbReference type="GO" id="GO:0003677">
    <property type="term" value="F:DNA binding"/>
    <property type="evidence" value="ECO:0007669"/>
    <property type="project" value="UniProtKB-KW"/>
</dbReference>
<dbReference type="RefSeq" id="WP_110375200.1">
    <property type="nucleotide sequence ID" value="NZ_CAKNFM010000006.1"/>
</dbReference>
<accession>A0A2V3U4X4</accession>
<dbReference type="InterPro" id="IPR018640">
    <property type="entry name" value="DUF2063"/>
</dbReference>
<dbReference type="InterPro" id="IPR044922">
    <property type="entry name" value="DUF2063_N_sf"/>
</dbReference>
<comment type="caution">
    <text evidence="2">The sequence shown here is derived from an EMBL/GenBank/DDBJ whole genome shotgun (WGS) entry which is preliminary data.</text>
</comment>
<organism evidence="2 3">
    <name type="scientific">Chelatococcus asaccharovorans</name>
    <dbReference type="NCBI Taxonomy" id="28210"/>
    <lineage>
        <taxon>Bacteria</taxon>
        <taxon>Pseudomonadati</taxon>
        <taxon>Pseudomonadota</taxon>
        <taxon>Alphaproteobacteria</taxon>
        <taxon>Hyphomicrobiales</taxon>
        <taxon>Chelatococcaceae</taxon>
        <taxon>Chelatococcus</taxon>
    </lineage>
</organism>
<dbReference type="Proteomes" id="UP000248021">
    <property type="component" value="Unassembled WGS sequence"/>
</dbReference>
<dbReference type="AlphaFoldDB" id="A0A2V3U4X4"/>